<comment type="caution">
    <text evidence="1">The sequence shown here is derived from an EMBL/GenBank/DDBJ whole genome shotgun (WGS) entry which is preliminary data.</text>
</comment>
<accession>A0ACA9RD18</accession>
<feature type="non-terminal residue" evidence="1">
    <location>
        <position position="1"/>
    </location>
</feature>
<keyword evidence="2" id="KW-1185">Reference proteome</keyword>
<proteinExistence type="predicted"/>
<evidence type="ECO:0000313" key="1">
    <source>
        <dbReference type="EMBL" id="CAG8788696.1"/>
    </source>
</evidence>
<name>A0ACA9RD18_9GLOM</name>
<dbReference type="Proteomes" id="UP000789920">
    <property type="component" value="Unassembled WGS sequence"/>
</dbReference>
<dbReference type="EMBL" id="CAJVQC010050205">
    <property type="protein sequence ID" value="CAG8788696.1"/>
    <property type="molecule type" value="Genomic_DNA"/>
</dbReference>
<gene>
    <name evidence="1" type="ORF">RPERSI_LOCUS18757</name>
</gene>
<evidence type="ECO:0000313" key="2">
    <source>
        <dbReference type="Proteomes" id="UP000789920"/>
    </source>
</evidence>
<feature type="non-terminal residue" evidence="1">
    <location>
        <position position="240"/>
    </location>
</feature>
<protein>
    <submittedName>
        <fullName evidence="1">13729_t:CDS:1</fullName>
    </submittedName>
</protein>
<organism evidence="1 2">
    <name type="scientific">Racocetra persica</name>
    <dbReference type="NCBI Taxonomy" id="160502"/>
    <lineage>
        <taxon>Eukaryota</taxon>
        <taxon>Fungi</taxon>
        <taxon>Fungi incertae sedis</taxon>
        <taxon>Mucoromycota</taxon>
        <taxon>Glomeromycotina</taxon>
        <taxon>Glomeromycetes</taxon>
        <taxon>Diversisporales</taxon>
        <taxon>Gigasporaceae</taxon>
        <taxon>Racocetra</taxon>
    </lineage>
</organism>
<sequence length="240" mass="27503">VTIQPRRVSQDMLEGLFGTIREIGGDSFTQTVQTYGYAINKLTITMQMTSEIRSLNYGLANSSGCALGDLKQRDYRTALRFNQKDLKLYNHHEAQIKTLSTLSQKIFQELLDDNLLLYQNGVEDLLVTWSKNIHQMVLDSVLLKKNAQWFVTWSINLESRLNNYKCAGGWFNDFQLLALDNIKVETIPEKIIDLEPAEASKFQYIIGWTIYKLTKSDTSILAYKKFAKIKSCLDALSSEH</sequence>
<reference evidence="1" key="1">
    <citation type="submission" date="2021-06" db="EMBL/GenBank/DDBJ databases">
        <authorList>
            <person name="Kallberg Y."/>
            <person name="Tangrot J."/>
            <person name="Rosling A."/>
        </authorList>
    </citation>
    <scope>NUCLEOTIDE SEQUENCE</scope>
    <source>
        <strain evidence="1">MA461A</strain>
    </source>
</reference>